<dbReference type="GO" id="GO:0003924">
    <property type="term" value="F:GTPase activity"/>
    <property type="evidence" value="ECO:0007669"/>
    <property type="project" value="InterPro"/>
</dbReference>
<evidence type="ECO:0000256" key="4">
    <source>
        <dbReference type="ARBA" id="ARBA00023134"/>
    </source>
</evidence>
<keyword evidence="5" id="KW-0472">Membrane</keyword>
<evidence type="ECO:0000256" key="2">
    <source>
        <dbReference type="ARBA" id="ARBA00022741"/>
    </source>
</evidence>
<feature type="domain" description="Dynamin N-terminal" evidence="8">
    <location>
        <begin position="670"/>
        <end position="892"/>
    </location>
</feature>
<dbReference type="InterPro" id="IPR045063">
    <property type="entry name" value="Dynamin_N"/>
</dbReference>
<dbReference type="InterPro" id="IPR027417">
    <property type="entry name" value="P-loop_NTPase"/>
</dbReference>
<comment type="subcellular location">
    <subcellularLocation>
        <location evidence="1">Membrane</location>
    </subcellularLocation>
</comment>
<gene>
    <name evidence="9" type="ORF">SAMN05720606_103283</name>
</gene>
<evidence type="ECO:0000313" key="10">
    <source>
        <dbReference type="Proteomes" id="UP000198538"/>
    </source>
</evidence>
<dbReference type="GO" id="GO:0016020">
    <property type="term" value="C:membrane"/>
    <property type="evidence" value="ECO:0007669"/>
    <property type="project" value="UniProtKB-SubCell"/>
</dbReference>
<organism evidence="9 10">
    <name type="scientific">Paenibacillus polysaccharolyticus</name>
    <dbReference type="NCBI Taxonomy" id="582692"/>
    <lineage>
        <taxon>Bacteria</taxon>
        <taxon>Bacillati</taxon>
        <taxon>Bacillota</taxon>
        <taxon>Bacilli</taxon>
        <taxon>Bacillales</taxon>
        <taxon>Paenibacillaceae</taxon>
        <taxon>Paenibacillus</taxon>
    </lineage>
</organism>
<dbReference type="Proteomes" id="UP000198538">
    <property type="component" value="Unassembled WGS sequence"/>
</dbReference>
<feature type="compositionally biased region" description="Low complexity" evidence="7">
    <location>
        <begin position="580"/>
        <end position="621"/>
    </location>
</feature>
<dbReference type="SUPFAM" id="SSF52540">
    <property type="entry name" value="P-loop containing nucleoside triphosphate hydrolases"/>
    <property type="match status" value="2"/>
</dbReference>
<reference evidence="10" key="1">
    <citation type="submission" date="2016-10" db="EMBL/GenBank/DDBJ databases">
        <authorList>
            <person name="Varghese N."/>
            <person name="Submissions S."/>
        </authorList>
    </citation>
    <scope>NUCLEOTIDE SEQUENCE [LARGE SCALE GENOMIC DNA]</scope>
    <source>
        <strain evidence="10">BL9</strain>
    </source>
</reference>
<evidence type="ECO:0000256" key="6">
    <source>
        <dbReference type="SAM" id="Coils"/>
    </source>
</evidence>
<accession>A0A1G5EHI6</accession>
<keyword evidence="4" id="KW-0342">GTP-binding</keyword>
<keyword evidence="10" id="KW-1185">Reference proteome</keyword>
<feature type="domain" description="Dynamin N-terminal" evidence="8">
    <location>
        <begin position="87"/>
        <end position="244"/>
    </location>
</feature>
<sequence length="1248" mass="138479">MQIQVKSFKFKHDDVKLYEDKSEIDVETDVKLEEPGGRPVMSRTDYPAEMATPLLPLREAMKQSGDHTAVEALTDLISKAETKHLTIAFCGHFSAGKSSLINSLCGKRVLPSSPVPTSANVVAIRNGKPRALIYTSPNVSADNKAGTLEVSPEELETYCKNGGAYSSIEVWDHIPLLQDDAVLLDTPGVDSTDRGHSLATHSALHLADVVFYVMDYNHVQSETNLSFAKSLSDWGKPLFLIVNQIDKHRERELSFDQYVDGVEAIFAAWEVRYDGLLFTSLRDQQHRYNQWGQLPELITELMTKKEELISHSLASSASHITEQHLRREAGKREDEETALLEQVGGQEGIERLEREIALLDEQVAELRAKPSQVREKFRAEVDSLLANANLTPADIRTSAGHYLESRKPGFRVGLLFSGGKTEQEKQRRASELVRLLQDQTSSQVEVHIRTMLRQLGEAYQVWDAAWEQVLNTELPVINEELLELKRSASAELSPEYVMQFSKDVRGEIEARYRKSAMLLADRILEALAAQGEAALQALDASRAALLAQSAAAARYTALQRAAAEEAAGLRSLLPPAGPLPSGLLPEVKGPHVPAPVAAQPQTEAPAPPRAAAAQGAPAAAGAERRRRLDAAAARLEAAAALVEPYPAMGSAVRDLRARAASLAGGTFTLALFGAFSAGKSSFANALLGEAVLPVSPHPTTAAINRIMAPAGGMEHGTARVRMKTREAFQEDLAYSFRLLGLGEPGTEWQKRVQSLTPQDVHPAGRPHYSFLQAAAAGWEETADQLGQDVLVDLNGYRHFVANEKKSCFVDSIDLYYSCDVTEQGIVLVDTPGADSVNARHTGVTFNYMKNADALIFVTYYNHAFSQGDRQFLNQLGRVKDSSAMDQMFFVVNASDLSSSEEELEQVLDHVGTELRKNGIRSPRLFPVSSMLAMEGKMDGNVDRLQQSGFMRFEEEFNQFAGKELADLAVGGASEELARVIQRLKQRAEDAAQGEETLRQRRDELGTISEQSRLRIERLAQRSMKDELSQETNELLFHVRQRLAFRLGQFMAEAFHPSVLREDQGNLKTAFAACGRELLRMIGIELEQELLATTLRLEQTGHAWVGKQVTECINEVKQLTGGIDLSLTLDEKWSTPVLDEIRLEEPSGWKNYWSYFRNPKQFFEGEGRQRLQEALEPVLKQMMIEVLPTSEQKLVQFYDTQVHQSVQHHSRQLTERLEEAVTGIQDTLASGIQAEQWVALSEQLEQMQE</sequence>
<dbReference type="CDD" id="cd09912">
    <property type="entry name" value="DLP_2"/>
    <property type="match status" value="2"/>
</dbReference>
<keyword evidence="6" id="KW-0175">Coiled coil</keyword>
<evidence type="ECO:0000256" key="3">
    <source>
        <dbReference type="ARBA" id="ARBA00022801"/>
    </source>
</evidence>
<dbReference type="PANTHER" id="PTHR10465">
    <property type="entry name" value="TRANSMEMBRANE GTPASE FZO1"/>
    <property type="match status" value="1"/>
</dbReference>
<protein>
    <submittedName>
        <fullName evidence="9">Dynamin family protein</fullName>
    </submittedName>
</protein>
<dbReference type="GO" id="GO:0005525">
    <property type="term" value="F:GTP binding"/>
    <property type="evidence" value="ECO:0007669"/>
    <property type="project" value="UniProtKB-KW"/>
</dbReference>
<proteinExistence type="predicted"/>
<evidence type="ECO:0000256" key="7">
    <source>
        <dbReference type="SAM" id="MobiDB-lite"/>
    </source>
</evidence>
<dbReference type="PANTHER" id="PTHR10465:SF0">
    <property type="entry name" value="SARCALUMENIN"/>
    <property type="match status" value="1"/>
</dbReference>
<feature type="region of interest" description="Disordered" evidence="7">
    <location>
        <begin position="580"/>
        <end position="624"/>
    </location>
</feature>
<keyword evidence="2" id="KW-0547">Nucleotide-binding</keyword>
<dbReference type="EMBL" id="FMVM01000003">
    <property type="protein sequence ID" value="SCY25918.1"/>
    <property type="molecule type" value="Genomic_DNA"/>
</dbReference>
<evidence type="ECO:0000313" key="9">
    <source>
        <dbReference type="EMBL" id="SCY25918.1"/>
    </source>
</evidence>
<feature type="coiled-coil region" evidence="6">
    <location>
        <begin position="973"/>
        <end position="1000"/>
    </location>
</feature>
<dbReference type="Pfam" id="PF00350">
    <property type="entry name" value="Dynamin_N"/>
    <property type="match status" value="2"/>
</dbReference>
<evidence type="ECO:0000259" key="8">
    <source>
        <dbReference type="Pfam" id="PF00350"/>
    </source>
</evidence>
<dbReference type="InterPro" id="IPR027094">
    <property type="entry name" value="Mitofusin_fam"/>
</dbReference>
<evidence type="ECO:0000256" key="1">
    <source>
        <dbReference type="ARBA" id="ARBA00004370"/>
    </source>
</evidence>
<dbReference type="Gene3D" id="3.40.50.300">
    <property type="entry name" value="P-loop containing nucleotide triphosphate hydrolases"/>
    <property type="match status" value="2"/>
</dbReference>
<dbReference type="AlphaFoldDB" id="A0A1G5EHI6"/>
<name>A0A1G5EHI6_9BACL</name>
<dbReference type="STRING" id="582692.SAMN05720606_103283"/>
<keyword evidence="3" id="KW-0378">Hydrolase</keyword>
<evidence type="ECO:0000256" key="5">
    <source>
        <dbReference type="ARBA" id="ARBA00023136"/>
    </source>
</evidence>